<dbReference type="CAZy" id="GH23">
    <property type="family name" value="Glycoside Hydrolase Family 23"/>
</dbReference>
<accession>Q47GG1</accession>
<evidence type="ECO:0000256" key="1">
    <source>
        <dbReference type="ARBA" id="ARBA00007734"/>
    </source>
</evidence>
<dbReference type="GO" id="GO:0016020">
    <property type="term" value="C:membrane"/>
    <property type="evidence" value="ECO:0007669"/>
    <property type="project" value="InterPro"/>
</dbReference>
<organism evidence="5">
    <name type="scientific">Dechloromonas aromatica (strain RCB)</name>
    <dbReference type="NCBI Taxonomy" id="159087"/>
    <lineage>
        <taxon>Bacteria</taxon>
        <taxon>Pseudomonadati</taxon>
        <taxon>Pseudomonadota</taxon>
        <taxon>Betaproteobacteria</taxon>
        <taxon>Rhodocyclales</taxon>
        <taxon>Azonexaceae</taxon>
        <taxon>Dechloromonas</taxon>
    </lineage>
</organism>
<dbReference type="OrthoDB" id="9815002at2"/>
<feature type="compositionally biased region" description="Low complexity" evidence="2">
    <location>
        <begin position="488"/>
        <end position="500"/>
    </location>
</feature>
<dbReference type="KEGG" id="dar:Daro_1320"/>
<sequence length="512" mass="56541">MQQRNLSSFLRRLCITSLTAAILLPVAPALAEPADKPSLFSLMMPSLSDTGFSATEDVLTVQEIRVPPQLPNTIDLTTQATNLWDRIRNGFAMTNLNDDLVLYYQQWYQNRPDALRRMVERSRPYLHYIVEELEARGMPTELALLPMVESSFNPNAYSPAHAAGLWQFIPATGKRFNLEQNWWRDERRDIVASTGAALDYLQAIYEMHGDWHLALASYNWGEGAVKRAIVKNESRGLPADYPNLTMPNETRHYVPKLQALKNILGNPTLIAQLGLPFIPNEPYFATLETRRPIDVKTAARLANMSLDEFLRLNPSHNRPIIKADTSVVVPADKLDTFRDNLRNNQSSLTQWQAYTVTSAERLDKIAARFDTTAGELARVNSLSEKVRLGAGSTVLVPGGDSGSGLSNLLNTSTPQHFIEPERVARPCGKAGKHAKSSARACDRPESRIATKGSHSSERAATKASGKSAKNGPAPSKAHTKAAEHGKTKPASSKPVKSSPSHQLSKSGPSRHR</sequence>
<comment type="similarity">
    <text evidence="1">Belongs to the transglycosylase Slt family.</text>
</comment>
<evidence type="ECO:0000256" key="3">
    <source>
        <dbReference type="SAM" id="SignalP"/>
    </source>
</evidence>
<dbReference type="AlphaFoldDB" id="Q47GG1"/>
<dbReference type="InterPro" id="IPR008258">
    <property type="entry name" value="Transglycosylase_SLT_dom_1"/>
</dbReference>
<evidence type="ECO:0000313" key="5">
    <source>
        <dbReference type="EMBL" id="AAZ46070.1"/>
    </source>
</evidence>
<dbReference type="Pfam" id="PF01464">
    <property type="entry name" value="SLT"/>
    <property type="match status" value="1"/>
</dbReference>
<dbReference type="PANTHER" id="PTHR37423">
    <property type="entry name" value="SOLUBLE LYTIC MUREIN TRANSGLYCOSYLASE-RELATED"/>
    <property type="match status" value="1"/>
</dbReference>
<dbReference type="InterPro" id="IPR000189">
    <property type="entry name" value="Transglyc_AS"/>
</dbReference>
<feature type="compositionally biased region" description="Basic and acidic residues" evidence="2">
    <location>
        <begin position="440"/>
        <end position="460"/>
    </location>
</feature>
<feature type="region of interest" description="Disordered" evidence="2">
    <location>
        <begin position="421"/>
        <end position="512"/>
    </location>
</feature>
<feature type="domain" description="LysM" evidence="4">
    <location>
        <begin position="352"/>
        <end position="396"/>
    </location>
</feature>
<evidence type="ECO:0000256" key="2">
    <source>
        <dbReference type="SAM" id="MobiDB-lite"/>
    </source>
</evidence>
<dbReference type="InterPro" id="IPR018392">
    <property type="entry name" value="LysM"/>
</dbReference>
<dbReference type="eggNOG" id="COG0741">
    <property type="taxonomic scope" value="Bacteria"/>
</dbReference>
<dbReference type="PANTHER" id="PTHR37423:SF2">
    <property type="entry name" value="MEMBRANE-BOUND LYTIC MUREIN TRANSGLYCOSYLASE C"/>
    <property type="match status" value="1"/>
</dbReference>
<dbReference type="PROSITE" id="PS51782">
    <property type="entry name" value="LYSM"/>
    <property type="match status" value="1"/>
</dbReference>
<dbReference type="GO" id="GO:0000270">
    <property type="term" value="P:peptidoglycan metabolic process"/>
    <property type="evidence" value="ECO:0007669"/>
    <property type="project" value="InterPro"/>
</dbReference>
<proteinExistence type="inferred from homology"/>
<feature type="signal peptide" evidence="3">
    <location>
        <begin position="1"/>
        <end position="31"/>
    </location>
</feature>
<keyword evidence="3" id="KW-0732">Signal</keyword>
<dbReference type="GO" id="GO:0008933">
    <property type="term" value="F:peptidoglycan lytic transglycosylase activity"/>
    <property type="evidence" value="ECO:0007669"/>
    <property type="project" value="InterPro"/>
</dbReference>
<gene>
    <name evidence="5" type="ordered locus">Daro_1320</name>
</gene>
<protein>
    <submittedName>
        <fullName evidence="5">Peptidoglycan-binding LysM:Lytic transglycosylase, catalytic</fullName>
    </submittedName>
</protein>
<dbReference type="Gene3D" id="1.10.530.10">
    <property type="match status" value="1"/>
</dbReference>
<dbReference type="CDD" id="cd16894">
    <property type="entry name" value="MltD-like"/>
    <property type="match status" value="1"/>
</dbReference>
<dbReference type="Pfam" id="PF01476">
    <property type="entry name" value="LysM"/>
    <property type="match status" value="1"/>
</dbReference>
<dbReference type="eggNOG" id="COG1388">
    <property type="taxonomic scope" value="Bacteria"/>
</dbReference>
<feature type="chain" id="PRO_5004233500" evidence="3">
    <location>
        <begin position="32"/>
        <end position="512"/>
    </location>
</feature>
<feature type="compositionally biased region" description="Polar residues" evidence="2">
    <location>
        <begin position="501"/>
        <end position="512"/>
    </location>
</feature>
<dbReference type="PROSITE" id="PS00922">
    <property type="entry name" value="TRANSGLYCOSYLASE"/>
    <property type="match status" value="1"/>
</dbReference>
<name>Q47GG1_DECAR</name>
<dbReference type="SUPFAM" id="SSF54106">
    <property type="entry name" value="LysM domain"/>
    <property type="match status" value="1"/>
</dbReference>
<reference evidence="5" key="1">
    <citation type="submission" date="2005-08" db="EMBL/GenBank/DDBJ databases">
        <title>Complete sequence of Dechloromonas aromatica RCB.</title>
        <authorList>
            <person name="Salinero K.K."/>
            <person name="Copeland A."/>
            <person name="Lucas S."/>
            <person name="Lapidus A."/>
            <person name="Barry K."/>
            <person name="Detter J.C."/>
            <person name="Glavina T."/>
            <person name="Hammon N."/>
            <person name="Israni S."/>
            <person name="Pitluck S."/>
            <person name="Di Bartolo G."/>
            <person name="Trong S."/>
            <person name="Schmutz J."/>
            <person name="Larimer F."/>
            <person name="Land M."/>
            <person name="Ivanova N."/>
            <person name="Richardson P."/>
        </authorList>
    </citation>
    <scope>NUCLEOTIDE SEQUENCE</scope>
    <source>
        <strain evidence="5">RCB</strain>
    </source>
</reference>
<dbReference type="InterPro" id="IPR036779">
    <property type="entry name" value="LysM_dom_sf"/>
</dbReference>
<dbReference type="HOGENOM" id="CLU_009520_1_6_4"/>
<dbReference type="EMBL" id="CP000089">
    <property type="protein sequence ID" value="AAZ46070.1"/>
    <property type="molecule type" value="Genomic_DNA"/>
</dbReference>
<dbReference type="SUPFAM" id="SSF53955">
    <property type="entry name" value="Lysozyme-like"/>
    <property type="match status" value="1"/>
</dbReference>
<dbReference type="STRING" id="159087.Daro_1320"/>
<evidence type="ECO:0000259" key="4">
    <source>
        <dbReference type="PROSITE" id="PS51782"/>
    </source>
</evidence>
<dbReference type="InterPro" id="IPR023346">
    <property type="entry name" value="Lysozyme-like_dom_sf"/>
</dbReference>
<dbReference type="CDD" id="cd00118">
    <property type="entry name" value="LysM"/>
    <property type="match status" value="1"/>
</dbReference>
<dbReference type="Gene3D" id="3.10.350.10">
    <property type="entry name" value="LysM domain"/>
    <property type="match status" value="1"/>
</dbReference>